<protein>
    <submittedName>
        <fullName evidence="1">Uncharacterized protein</fullName>
    </submittedName>
</protein>
<sequence>MISYFIDDSLGNCNGILDPNEEIKLFYLLKNVGGVDIEHLNGLLISSSPYLIITNNTSHFGYVLIDSLIRNSIEPFRLRALPDAPQGSVGLLDLILTANSGAIDTIRIKFIIGKKDYLVWDPDRNNSSGPIIHSILQNLGYSGDYVNAQFYSFEHLKNYKSLFVCAGVAYENYVLFRDCNEVAKIVDFINQGGNMYLEGGECWAFDPFILYGFNFNPYFGIKPINDGYTNMGPIEGVNNTFTEGMNFRYNGENFYLDVIDSTDTGFRIYYDQDDAYYCGVANITNNYRTVGVSFELAGLVDNEPSTKTILLDSIMHFFGINLVGIGEKSHLKSITRNLQLEIYPNPFRNRLNIRYKISKPRYETMNEHISGISALISVGLKIYDVTGRVVKSFSLTTVYWVLLDGMGRMIQGVDFPQEFILCIWRRMDIRRLRK</sequence>
<comment type="caution">
    <text evidence="1">The sequence shown here is derived from an EMBL/GenBank/DDBJ whole genome shotgun (WGS) entry which is preliminary data.</text>
</comment>
<name>A0A7V0Z846_UNCW3</name>
<accession>A0A7V0Z846</accession>
<evidence type="ECO:0000313" key="1">
    <source>
        <dbReference type="EMBL" id="HDY60264.1"/>
    </source>
</evidence>
<gene>
    <name evidence="1" type="ORF">ENP86_12100</name>
</gene>
<dbReference type="EMBL" id="DSKY01000022">
    <property type="protein sequence ID" value="HDY60264.1"/>
    <property type="molecule type" value="Genomic_DNA"/>
</dbReference>
<organism evidence="1">
    <name type="scientific">candidate division WOR-3 bacterium</name>
    <dbReference type="NCBI Taxonomy" id="2052148"/>
    <lineage>
        <taxon>Bacteria</taxon>
        <taxon>Bacteria division WOR-3</taxon>
    </lineage>
</organism>
<reference evidence="1" key="1">
    <citation type="journal article" date="2020" name="mSystems">
        <title>Genome- and Community-Level Interaction Insights into Carbon Utilization and Element Cycling Functions of Hydrothermarchaeota in Hydrothermal Sediment.</title>
        <authorList>
            <person name="Zhou Z."/>
            <person name="Liu Y."/>
            <person name="Xu W."/>
            <person name="Pan J."/>
            <person name="Luo Z.H."/>
            <person name="Li M."/>
        </authorList>
    </citation>
    <scope>NUCLEOTIDE SEQUENCE [LARGE SCALE GENOMIC DNA]</scope>
    <source>
        <strain evidence="1">SpSt-258</strain>
    </source>
</reference>
<proteinExistence type="predicted"/>
<dbReference type="AlphaFoldDB" id="A0A7V0Z846"/>